<evidence type="ECO:0000313" key="2">
    <source>
        <dbReference type="EMBL" id="KYO35346.1"/>
    </source>
</evidence>
<gene>
    <name evidence="2" type="ORF">Y1Q_0007934</name>
</gene>
<reference evidence="2 3" key="1">
    <citation type="journal article" date="2012" name="Genome Biol.">
        <title>Sequencing three crocodilian genomes to illuminate the evolution of archosaurs and amniotes.</title>
        <authorList>
            <person name="St John J.A."/>
            <person name="Braun E.L."/>
            <person name="Isberg S.R."/>
            <person name="Miles L.G."/>
            <person name="Chong A.Y."/>
            <person name="Gongora J."/>
            <person name="Dalzell P."/>
            <person name="Moran C."/>
            <person name="Bed'hom B."/>
            <person name="Abzhanov A."/>
            <person name="Burgess S.C."/>
            <person name="Cooksey A.M."/>
            <person name="Castoe T.A."/>
            <person name="Crawford N.G."/>
            <person name="Densmore L.D."/>
            <person name="Drew J.C."/>
            <person name="Edwards S.V."/>
            <person name="Faircloth B.C."/>
            <person name="Fujita M.K."/>
            <person name="Greenwold M.J."/>
            <person name="Hoffmann F.G."/>
            <person name="Howard J.M."/>
            <person name="Iguchi T."/>
            <person name="Janes D.E."/>
            <person name="Khan S.Y."/>
            <person name="Kohno S."/>
            <person name="de Koning A.J."/>
            <person name="Lance S.L."/>
            <person name="McCarthy F.M."/>
            <person name="McCormack J.E."/>
            <person name="Merchant M.E."/>
            <person name="Peterson D.G."/>
            <person name="Pollock D.D."/>
            <person name="Pourmand N."/>
            <person name="Raney B.J."/>
            <person name="Roessler K.A."/>
            <person name="Sanford J.R."/>
            <person name="Sawyer R.H."/>
            <person name="Schmidt C.J."/>
            <person name="Triplett E.W."/>
            <person name="Tuberville T.D."/>
            <person name="Venegas-Anaya M."/>
            <person name="Howard J.T."/>
            <person name="Jarvis E.D."/>
            <person name="Guillette L.J.Jr."/>
            <person name="Glenn T.C."/>
            <person name="Green R.E."/>
            <person name="Ray D.A."/>
        </authorList>
    </citation>
    <scope>NUCLEOTIDE SEQUENCE [LARGE SCALE GENOMIC DNA]</scope>
    <source>
        <strain evidence="2">KSC_2009_1</strain>
    </source>
</reference>
<evidence type="ECO:0000313" key="3">
    <source>
        <dbReference type="Proteomes" id="UP000050525"/>
    </source>
</evidence>
<name>A0A151NEV8_ALLMI</name>
<dbReference type="EMBL" id="AKHW03003201">
    <property type="protein sequence ID" value="KYO35346.1"/>
    <property type="molecule type" value="Genomic_DNA"/>
</dbReference>
<dbReference type="Proteomes" id="UP000050525">
    <property type="component" value="Unassembled WGS sequence"/>
</dbReference>
<evidence type="ECO:0000256" key="1">
    <source>
        <dbReference type="SAM" id="MobiDB-lite"/>
    </source>
</evidence>
<dbReference type="AlphaFoldDB" id="A0A151NEV8"/>
<feature type="compositionally biased region" description="Basic and acidic residues" evidence="1">
    <location>
        <begin position="25"/>
        <end position="37"/>
    </location>
</feature>
<organism evidence="2 3">
    <name type="scientific">Alligator mississippiensis</name>
    <name type="common">American alligator</name>
    <dbReference type="NCBI Taxonomy" id="8496"/>
    <lineage>
        <taxon>Eukaryota</taxon>
        <taxon>Metazoa</taxon>
        <taxon>Chordata</taxon>
        <taxon>Craniata</taxon>
        <taxon>Vertebrata</taxon>
        <taxon>Euteleostomi</taxon>
        <taxon>Archelosauria</taxon>
        <taxon>Archosauria</taxon>
        <taxon>Crocodylia</taxon>
        <taxon>Alligatoridae</taxon>
        <taxon>Alligatorinae</taxon>
        <taxon>Alligator</taxon>
    </lineage>
</organism>
<comment type="caution">
    <text evidence="2">The sequence shown here is derived from an EMBL/GenBank/DDBJ whole genome shotgun (WGS) entry which is preliminary data.</text>
</comment>
<sequence length="105" mass="11268">MDWSSVVAGNTQLKSPGRHGPAQAPKEECVGRGRERASNNINELKIFSAGCRDSNSEGESDEPMKTHDLTGILSSKKSASNFRTTHGLFSGIKVVESGPKQSHQS</sequence>
<proteinExistence type="predicted"/>
<feature type="region of interest" description="Disordered" evidence="1">
    <location>
        <begin position="1"/>
        <end position="37"/>
    </location>
</feature>
<accession>A0A151NEV8</accession>
<protein>
    <submittedName>
        <fullName evidence="2">Uncharacterized protein</fullName>
    </submittedName>
</protein>
<keyword evidence="3" id="KW-1185">Reference proteome</keyword>